<keyword evidence="3" id="KW-1185">Reference proteome</keyword>
<dbReference type="PANTHER" id="PTHR33606">
    <property type="entry name" value="PROTEIN YCII"/>
    <property type="match status" value="1"/>
</dbReference>
<dbReference type="SUPFAM" id="SSF54909">
    <property type="entry name" value="Dimeric alpha+beta barrel"/>
    <property type="match status" value="1"/>
</dbReference>
<reference evidence="2 3" key="1">
    <citation type="submission" date="2016-05" db="EMBL/GenBank/DDBJ databases">
        <title>Comparative genomics of biotechnologically important yeasts.</title>
        <authorList>
            <consortium name="DOE Joint Genome Institute"/>
            <person name="Riley R."/>
            <person name="Haridas S."/>
            <person name="Wolfe K.H."/>
            <person name="Lopes M.R."/>
            <person name="Hittinger C.T."/>
            <person name="Goker M."/>
            <person name="Salamov A."/>
            <person name="Wisecaver J."/>
            <person name="Long T.M."/>
            <person name="Aerts A.L."/>
            <person name="Barry K."/>
            <person name="Choi C."/>
            <person name="Clum A."/>
            <person name="Coughlan A.Y."/>
            <person name="Deshpande S."/>
            <person name="Douglass A.P."/>
            <person name="Hanson S.J."/>
            <person name="Klenk H.-P."/>
            <person name="LaButti K."/>
            <person name="Lapidus A."/>
            <person name="Lindquist E."/>
            <person name="Lipzen A."/>
            <person name="Meier-kolthoff J.P."/>
            <person name="Ohm R.A."/>
            <person name="Otillar R.P."/>
            <person name="Pangilinan J."/>
            <person name="Peng Y."/>
            <person name="Rokas A."/>
            <person name="Rosa C.A."/>
            <person name="Scheuner C."/>
            <person name="Sibirny A.A."/>
            <person name="Slot J.C."/>
            <person name="Stielow J.B."/>
            <person name="Sun H."/>
            <person name="Kurtzman C.P."/>
            <person name="Blackwell M."/>
            <person name="Grigoriev I.V."/>
            <person name="Jeffries T.W."/>
        </authorList>
    </citation>
    <scope>NUCLEOTIDE SEQUENCE [LARGE SCALE GENOMIC DNA]</scope>
    <source>
        <strain evidence="2 3">NRRL YB-4993</strain>
    </source>
</reference>
<evidence type="ECO:0000313" key="3">
    <source>
        <dbReference type="Proteomes" id="UP000092555"/>
    </source>
</evidence>
<dbReference type="GeneID" id="30030271"/>
<feature type="domain" description="YCII-related" evidence="1">
    <location>
        <begin position="9"/>
        <end position="87"/>
    </location>
</feature>
<dbReference type="Pfam" id="PF03795">
    <property type="entry name" value="YCII"/>
    <property type="match status" value="1"/>
</dbReference>
<dbReference type="Gene3D" id="3.30.70.1060">
    <property type="entry name" value="Dimeric alpha+beta barrel"/>
    <property type="match status" value="1"/>
</dbReference>
<gene>
    <name evidence="2" type="ORF">METBIDRAFT_40609</name>
</gene>
<proteinExistence type="predicted"/>
<dbReference type="InterPro" id="IPR011008">
    <property type="entry name" value="Dimeric_a/b-barrel"/>
</dbReference>
<name>A0A1A0HDV9_9ASCO</name>
<evidence type="ECO:0000259" key="1">
    <source>
        <dbReference type="Pfam" id="PF03795"/>
    </source>
</evidence>
<dbReference type="InterPro" id="IPR051807">
    <property type="entry name" value="Sec-metab_biosynth-assoc"/>
</dbReference>
<dbReference type="Proteomes" id="UP000092555">
    <property type="component" value="Unassembled WGS sequence"/>
</dbReference>
<dbReference type="AlphaFoldDB" id="A0A1A0HDV9"/>
<dbReference type="RefSeq" id="XP_018712775.1">
    <property type="nucleotide sequence ID" value="XM_018857295.1"/>
</dbReference>
<dbReference type="OrthoDB" id="5519740at2759"/>
<comment type="caution">
    <text evidence="2">The sequence shown here is derived from an EMBL/GenBank/DDBJ whole genome shotgun (WGS) entry which is preliminary data.</text>
</comment>
<organism evidence="2 3">
    <name type="scientific">Metschnikowia bicuspidata var. bicuspidata NRRL YB-4993</name>
    <dbReference type="NCBI Taxonomy" id="869754"/>
    <lineage>
        <taxon>Eukaryota</taxon>
        <taxon>Fungi</taxon>
        <taxon>Dikarya</taxon>
        <taxon>Ascomycota</taxon>
        <taxon>Saccharomycotina</taxon>
        <taxon>Pichiomycetes</taxon>
        <taxon>Metschnikowiaceae</taxon>
        <taxon>Metschnikowia</taxon>
    </lineage>
</organism>
<dbReference type="PANTHER" id="PTHR33606:SF3">
    <property type="entry name" value="PROTEIN YCII"/>
    <property type="match status" value="1"/>
</dbReference>
<dbReference type="EMBL" id="LXTC01000002">
    <property type="protein sequence ID" value="OBA22279.1"/>
    <property type="molecule type" value="Genomic_DNA"/>
</dbReference>
<dbReference type="InterPro" id="IPR005545">
    <property type="entry name" value="YCII"/>
</dbReference>
<evidence type="ECO:0000313" key="2">
    <source>
        <dbReference type="EMBL" id="OBA22279.1"/>
    </source>
</evidence>
<sequence>MKVPKKLEWLVIIYDKPVNKRLAFRSDHLAKVPEKVKCGVISSCGPIFKDESKLEFIGSSFTIQAETKSEVLEFLKLDVYAEKGVWDFSNVVIHPYQPFYRSAKELPQ</sequence>
<accession>A0A1A0HDV9</accession>
<protein>
    <recommendedName>
        <fullName evidence="1">YCII-related domain-containing protein</fullName>
    </recommendedName>
</protein>